<dbReference type="InterPro" id="IPR045594">
    <property type="entry name" value="DUF6460"/>
</dbReference>
<feature type="transmembrane region" description="Helical" evidence="1">
    <location>
        <begin position="20"/>
        <end position="39"/>
    </location>
</feature>
<evidence type="ECO:0000256" key="1">
    <source>
        <dbReference type="SAM" id="Phobius"/>
    </source>
</evidence>
<accession>A0ABT4VTP8</accession>
<gene>
    <name evidence="3" type="ORF">OOZ53_22100</name>
</gene>
<dbReference type="EMBL" id="JAPJZH010000018">
    <property type="protein sequence ID" value="MDA4848066.1"/>
    <property type="molecule type" value="Genomic_DNA"/>
</dbReference>
<keyword evidence="4" id="KW-1185">Reference proteome</keyword>
<protein>
    <submittedName>
        <fullName evidence="3">DUF6460 domain-containing protein</fullName>
    </submittedName>
</protein>
<evidence type="ECO:0000259" key="2">
    <source>
        <dbReference type="Pfam" id="PF20061"/>
    </source>
</evidence>
<feature type="transmembrane region" description="Helical" evidence="1">
    <location>
        <begin position="66"/>
        <end position="84"/>
    </location>
</feature>
<reference evidence="3" key="1">
    <citation type="submission" date="2022-11" db="EMBL/GenBank/DDBJ databases">
        <title>Hoeflea poritis sp. nov., isolated from scleractinian coral Porites lutea.</title>
        <authorList>
            <person name="Zhang G."/>
            <person name="Wei Q."/>
            <person name="Cai L."/>
        </authorList>
    </citation>
    <scope>NUCLEOTIDE SEQUENCE</scope>
    <source>
        <strain evidence="3">E7-10</strain>
    </source>
</reference>
<keyword evidence="1" id="KW-0812">Transmembrane</keyword>
<dbReference type="RefSeq" id="WP_271091910.1">
    <property type="nucleotide sequence ID" value="NZ_JAPJZH010000018.1"/>
</dbReference>
<sequence>MSERLNRFLGDSLGRTLVKLVVISFIVGAVMSAFNWYPIDVIYAVRDFVVNVWELGFAALGRFGDYLLLGAVVVVPVFLVLRILSFRR</sequence>
<dbReference type="Pfam" id="PF20061">
    <property type="entry name" value="DUF6460"/>
    <property type="match status" value="1"/>
</dbReference>
<proteinExistence type="predicted"/>
<name>A0ABT4VTP8_9HYPH</name>
<evidence type="ECO:0000313" key="3">
    <source>
        <dbReference type="EMBL" id="MDA4848066.1"/>
    </source>
</evidence>
<dbReference type="Proteomes" id="UP001148313">
    <property type="component" value="Unassembled WGS sequence"/>
</dbReference>
<keyword evidence="1" id="KW-0472">Membrane</keyword>
<feature type="domain" description="DUF6460" evidence="2">
    <location>
        <begin position="52"/>
        <end position="87"/>
    </location>
</feature>
<evidence type="ECO:0000313" key="4">
    <source>
        <dbReference type="Proteomes" id="UP001148313"/>
    </source>
</evidence>
<organism evidence="3 4">
    <name type="scientific">Hoeflea poritis</name>
    <dbReference type="NCBI Taxonomy" id="2993659"/>
    <lineage>
        <taxon>Bacteria</taxon>
        <taxon>Pseudomonadati</taxon>
        <taxon>Pseudomonadota</taxon>
        <taxon>Alphaproteobacteria</taxon>
        <taxon>Hyphomicrobiales</taxon>
        <taxon>Rhizobiaceae</taxon>
        <taxon>Hoeflea</taxon>
    </lineage>
</organism>
<comment type="caution">
    <text evidence="3">The sequence shown here is derived from an EMBL/GenBank/DDBJ whole genome shotgun (WGS) entry which is preliminary data.</text>
</comment>
<keyword evidence="1" id="KW-1133">Transmembrane helix</keyword>